<dbReference type="EMBL" id="JACXWD010000020">
    <property type="protein sequence ID" value="MBD3868007.1"/>
    <property type="molecule type" value="Genomic_DNA"/>
</dbReference>
<protein>
    <submittedName>
        <fullName evidence="2">Uncharacterized protein</fullName>
    </submittedName>
</protein>
<keyword evidence="1" id="KW-0472">Membrane</keyword>
<name>A0A8J7CCW0_9BACT</name>
<reference evidence="2 3" key="1">
    <citation type="submission" date="2020-08" db="EMBL/GenBank/DDBJ databases">
        <title>Acidobacteriota in marine sediments use diverse sulfur dissimilation pathways.</title>
        <authorList>
            <person name="Wasmund K."/>
        </authorList>
    </citation>
    <scope>NUCLEOTIDE SEQUENCE [LARGE SCALE GENOMIC DNA]</scope>
    <source>
        <strain evidence="2">MAG AM4</strain>
    </source>
</reference>
<keyword evidence="1" id="KW-0812">Transmembrane</keyword>
<feature type="transmembrane region" description="Helical" evidence="1">
    <location>
        <begin position="39"/>
        <end position="63"/>
    </location>
</feature>
<evidence type="ECO:0000256" key="1">
    <source>
        <dbReference type="SAM" id="Phobius"/>
    </source>
</evidence>
<dbReference type="AlphaFoldDB" id="A0A8J7CCW0"/>
<sequence>MDDDIQDAGEPIAELRDLSLETEPDLYDRVRRRIERRSLASSFMAAAWLVPVLILMEIVSMVFSSFGGGGNSRGEGS</sequence>
<accession>A0A8J7CCW0</accession>
<dbReference type="Proteomes" id="UP000648239">
    <property type="component" value="Unassembled WGS sequence"/>
</dbReference>
<organism evidence="2 3">
    <name type="scientific">Candidatus Polarisedimenticola svalbardensis</name>
    <dbReference type="NCBI Taxonomy" id="2886004"/>
    <lineage>
        <taxon>Bacteria</taxon>
        <taxon>Pseudomonadati</taxon>
        <taxon>Acidobacteriota</taxon>
        <taxon>Candidatus Polarisedimenticolia</taxon>
        <taxon>Candidatus Polarisedimenticolales</taxon>
        <taxon>Candidatus Polarisedimenticolaceae</taxon>
        <taxon>Candidatus Polarisedimenticola</taxon>
    </lineage>
</organism>
<evidence type="ECO:0000313" key="3">
    <source>
        <dbReference type="Proteomes" id="UP000648239"/>
    </source>
</evidence>
<keyword evidence="1" id="KW-1133">Transmembrane helix</keyword>
<proteinExistence type="predicted"/>
<comment type="caution">
    <text evidence="2">The sequence shown here is derived from an EMBL/GenBank/DDBJ whole genome shotgun (WGS) entry which is preliminary data.</text>
</comment>
<gene>
    <name evidence="2" type="ORF">IFK94_07775</name>
</gene>
<evidence type="ECO:0000313" key="2">
    <source>
        <dbReference type="EMBL" id="MBD3868007.1"/>
    </source>
</evidence>